<protein>
    <submittedName>
        <fullName evidence="4">FecR family protein</fullName>
    </submittedName>
</protein>
<dbReference type="RefSeq" id="WP_090333371.1">
    <property type="nucleotide sequence ID" value="NZ_FNXY01000002.1"/>
</dbReference>
<dbReference type="Gene3D" id="2.60.120.1440">
    <property type="match status" value="1"/>
</dbReference>
<dbReference type="PANTHER" id="PTHR30273:SF2">
    <property type="entry name" value="PROTEIN FECR"/>
    <property type="match status" value="1"/>
</dbReference>
<dbReference type="PANTHER" id="PTHR30273">
    <property type="entry name" value="PERIPLASMIC SIGNAL SENSOR AND SIGMA FACTOR ACTIVATOR FECR-RELATED"/>
    <property type="match status" value="1"/>
</dbReference>
<evidence type="ECO:0000259" key="3">
    <source>
        <dbReference type="Pfam" id="PF16344"/>
    </source>
</evidence>
<organism evidence="4 5">
    <name type="scientific">Dyadobacter koreensis</name>
    <dbReference type="NCBI Taxonomy" id="408657"/>
    <lineage>
        <taxon>Bacteria</taxon>
        <taxon>Pseudomonadati</taxon>
        <taxon>Bacteroidota</taxon>
        <taxon>Cytophagia</taxon>
        <taxon>Cytophagales</taxon>
        <taxon>Spirosomataceae</taxon>
        <taxon>Dyadobacter</taxon>
    </lineage>
</organism>
<evidence type="ECO:0000256" key="1">
    <source>
        <dbReference type="SAM" id="Phobius"/>
    </source>
</evidence>
<feature type="domain" description="Protein FecR C-terminal" evidence="3">
    <location>
        <begin position="273"/>
        <end position="338"/>
    </location>
</feature>
<keyword evidence="5" id="KW-1185">Reference proteome</keyword>
<dbReference type="Pfam" id="PF04773">
    <property type="entry name" value="FecR"/>
    <property type="match status" value="1"/>
</dbReference>
<dbReference type="InterPro" id="IPR006860">
    <property type="entry name" value="FecR"/>
</dbReference>
<dbReference type="Gene3D" id="3.55.50.30">
    <property type="match status" value="1"/>
</dbReference>
<feature type="transmembrane region" description="Helical" evidence="1">
    <location>
        <begin position="109"/>
        <end position="129"/>
    </location>
</feature>
<gene>
    <name evidence="4" type="ORF">SAMN04487995_1221</name>
</gene>
<proteinExistence type="predicted"/>
<dbReference type="Proteomes" id="UP000199532">
    <property type="component" value="Unassembled WGS sequence"/>
</dbReference>
<evidence type="ECO:0000259" key="2">
    <source>
        <dbReference type="Pfam" id="PF04773"/>
    </source>
</evidence>
<dbReference type="STRING" id="408657.SAMN04487995_1221"/>
<reference evidence="4 5" key="1">
    <citation type="submission" date="2016-10" db="EMBL/GenBank/DDBJ databases">
        <authorList>
            <person name="de Groot N.N."/>
        </authorList>
    </citation>
    <scope>NUCLEOTIDE SEQUENCE [LARGE SCALE GENOMIC DNA]</scope>
    <source>
        <strain evidence="4 5">DSM 19938</strain>
    </source>
</reference>
<dbReference type="Pfam" id="PF16344">
    <property type="entry name" value="FecR_C"/>
    <property type="match status" value="1"/>
</dbReference>
<dbReference type="AlphaFoldDB" id="A0A1H6RDC8"/>
<evidence type="ECO:0000313" key="5">
    <source>
        <dbReference type="Proteomes" id="UP000199532"/>
    </source>
</evidence>
<keyword evidence="1" id="KW-0472">Membrane</keyword>
<sequence length="346" mass="38910">MNNSHEHISDELLARYLADTATAEEISEVQNWLNLSPENEQELAAFEMLWEKSAILKNRNSEVDTDAAWEKVRQKMTSQKIVSQQIVPEIYAEDETNIRKLPAKKRTSYTLWIAAAVSLTIMAFGLYIFRTQFKKPELLEVATTNNTTEATLPDGTKVFLNYNSKISYPENFSGDIRTVSLNGEAFFDVKPDAAHPFVIDANGTDVRVLGTSFNVKAYKKELVRVDVKTGKVRVSKADNKIELVKGESAELADDTLRSIRADLNVMGYHTQVFDFNGAKLGDIINTLNDGYHSDIRLVNADLAKCRLTIGFQKEPLDTTLSVIAETLDLKLRKEGKTYWLDGNSCQ</sequence>
<keyword evidence="1" id="KW-1133">Transmembrane helix</keyword>
<dbReference type="GO" id="GO:0016989">
    <property type="term" value="F:sigma factor antagonist activity"/>
    <property type="evidence" value="ECO:0007669"/>
    <property type="project" value="TreeGrafter"/>
</dbReference>
<dbReference type="InterPro" id="IPR032508">
    <property type="entry name" value="FecR_C"/>
</dbReference>
<dbReference type="EMBL" id="FNXY01000002">
    <property type="protein sequence ID" value="SEI53733.1"/>
    <property type="molecule type" value="Genomic_DNA"/>
</dbReference>
<dbReference type="OrthoDB" id="1452822at2"/>
<dbReference type="PIRSF" id="PIRSF018266">
    <property type="entry name" value="FecR"/>
    <property type="match status" value="1"/>
</dbReference>
<name>A0A1H6RDC8_9BACT</name>
<dbReference type="InterPro" id="IPR012373">
    <property type="entry name" value="Ferrdict_sens_TM"/>
</dbReference>
<feature type="domain" description="FecR protein" evidence="2">
    <location>
        <begin position="144"/>
        <end position="233"/>
    </location>
</feature>
<accession>A0A1H6RDC8</accession>
<evidence type="ECO:0000313" key="4">
    <source>
        <dbReference type="EMBL" id="SEI53733.1"/>
    </source>
</evidence>
<keyword evidence="1" id="KW-0812">Transmembrane</keyword>